<feature type="domain" description="SMP-30/Gluconolactonase/LRE-like region" evidence="1">
    <location>
        <begin position="78"/>
        <end position="239"/>
    </location>
</feature>
<dbReference type="Pfam" id="PF08450">
    <property type="entry name" value="SGL"/>
    <property type="match status" value="1"/>
</dbReference>
<dbReference type="PANTHER" id="PTHR47572:SF5">
    <property type="entry name" value="BLR2277 PROTEIN"/>
    <property type="match status" value="1"/>
</dbReference>
<dbReference type="InterPro" id="IPR011042">
    <property type="entry name" value="6-blade_b-propeller_TolB-like"/>
</dbReference>
<dbReference type="AlphaFoldDB" id="A0A545TU59"/>
<dbReference type="Gene3D" id="2.120.10.30">
    <property type="entry name" value="TolB, C-terminal domain"/>
    <property type="match status" value="1"/>
</dbReference>
<keyword evidence="3" id="KW-1185">Reference proteome</keyword>
<dbReference type="InterPro" id="IPR051262">
    <property type="entry name" value="SMP-30/CGR1_Lactonase"/>
</dbReference>
<gene>
    <name evidence="2" type="ORF">FKG95_11405</name>
</gene>
<dbReference type="SUPFAM" id="SSF63829">
    <property type="entry name" value="Calcium-dependent phosphotriesterase"/>
    <property type="match status" value="1"/>
</dbReference>
<reference evidence="2 3" key="1">
    <citation type="submission" date="2019-06" db="EMBL/GenBank/DDBJ databases">
        <title>Whole genome sequence for Rhodospirillaceae sp. R148.</title>
        <authorList>
            <person name="Wang G."/>
        </authorList>
    </citation>
    <scope>NUCLEOTIDE SEQUENCE [LARGE SCALE GENOMIC DNA]</scope>
    <source>
        <strain evidence="2 3">R148</strain>
    </source>
</reference>
<dbReference type="EMBL" id="VHSH01000003">
    <property type="protein sequence ID" value="TQV80752.1"/>
    <property type="molecule type" value="Genomic_DNA"/>
</dbReference>
<evidence type="ECO:0000313" key="3">
    <source>
        <dbReference type="Proteomes" id="UP000315252"/>
    </source>
</evidence>
<protein>
    <submittedName>
        <fullName evidence="2">SMP-30/gluconolactonase/LRE family protein</fullName>
    </submittedName>
</protein>
<name>A0A545TU59_9PROT</name>
<sequence length="318" mass="34546">MSELTFIGFLGEGLKRPECVLCTSDGRVHASNWDGGVSILPPDGVQVDLVGQAGGLEVKPNGICLMPDGSYLLAHLGAEEGGVFRIDRTGVIRPFLLEVDGVPLPPTNYVHLDAMGRVWITVSTRKMPRSLGYRPDVDDGFVVLVDDGKARIVADGLGYTNECIVHPDGRRLFVNETFARRLSSFDIADDGSLTNKTTVAEFGMGTFPDGLTFDQEGGIWITSIVSNRVIRISPDGEQRVVLEDNDPAHLAWVEAAYLNGTMDRPHLDNCQSERLKNISSLAFGGPDLKRIYLGCLLGDAVAIYESPVAGYAPAHWKF</sequence>
<evidence type="ECO:0000313" key="2">
    <source>
        <dbReference type="EMBL" id="TQV80752.1"/>
    </source>
</evidence>
<organism evidence="2 3">
    <name type="scientific">Denitrobaculum tricleocarpae</name>
    <dbReference type="NCBI Taxonomy" id="2591009"/>
    <lineage>
        <taxon>Bacteria</taxon>
        <taxon>Pseudomonadati</taxon>
        <taxon>Pseudomonadota</taxon>
        <taxon>Alphaproteobacteria</taxon>
        <taxon>Rhodospirillales</taxon>
        <taxon>Rhodospirillaceae</taxon>
        <taxon>Denitrobaculum</taxon>
    </lineage>
</organism>
<dbReference type="InterPro" id="IPR013658">
    <property type="entry name" value="SGL"/>
</dbReference>
<accession>A0A545TU59</accession>
<evidence type="ECO:0000259" key="1">
    <source>
        <dbReference type="Pfam" id="PF08450"/>
    </source>
</evidence>
<dbReference type="RefSeq" id="WP_142896466.1">
    <property type="nucleotide sequence ID" value="NZ_ML660054.1"/>
</dbReference>
<proteinExistence type="predicted"/>
<dbReference type="PANTHER" id="PTHR47572">
    <property type="entry name" value="LIPOPROTEIN-RELATED"/>
    <property type="match status" value="1"/>
</dbReference>
<dbReference type="Proteomes" id="UP000315252">
    <property type="component" value="Unassembled WGS sequence"/>
</dbReference>
<dbReference type="OrthoDB" id="241638at2"/>
<comment type="caution">
    <text evidence="2">The sequence shown here is derived from an EMBL/GenBank/DDBJ whole genome shotgun (WGS) entry which is preliminary data.</text>
</comment>